<evidence type="ECO:0000256" key="2">
    <source>
        <dbReference type="ARBA" id="ARBA00022475"/>
    </source>
</evidence>
<evidence type="ECO:0000256" key="3">
    <source>
        <dbReference type="ARBA" id="ARBA00022692"/>
    </source>
</evidence>
<reference evidence="7 8" key="1">
    <citation type="journal article" date="2015" name="Microbes Environ.">
        <title>Distribution and evolution of nitrogen fixation genes in the phylum bacteroidetes.</title>
        <authorList>
            <person name="Inoue J."/>
            <person name="Oshima K."/>
            <person name="Suda W."/>
            <person name="Sakamoto M."/>
            <person name="Iino T."/>
            <person name="Noda S."/>
            <person name="Hongoh Y."/>
            <person name="Hattori M."/>
            <person name="Ohkuma M."/>
        </authorList>
    </citation>
    <scope>NUCLEOTIDE SEQUENCE [LARGE SCALE GENOMIC DNA]</scope>
    <source>
        <strain evidence="7 8">JCM 15093</strain>
    </source>
</reference>
<comment type="subcellular location">
    <subcellularLocation>
        <location evidence="1">Cell membrane</location>
    </subcellularLocation>
</comment>
<evidence type="ECO:0000256" key="4">
    <source>
        <dbReference type="ARBA" id="ARBA00022989"/>
    </source>
</evidence>
<evidence type="ECO:0000313" key="7">
    <source>
        <dbReference type="EMBL" id="GAK37421.1"/>
    </source>
</evidence>
<comment type="caution">
    <text evidence="7">The sequence shown here is derived from an EMBL/GenBank/DDBJ whole genome shotgun (WGS) entry which is preliminary data.</text>
</comment>
<dbReference type="eggNOG" id="COG3630">
    <property type="taxonomic scope" value="Bacteria"/>
</dbReference>
<keyword evidence="4 6" id="KW-1133">Transmembrane helix</keyword>
<evidence type="ECO:0000256" key="5">
    <source>
        <dbReference type="ARBA" id="ARBA00023136"/>
    </source>
</evidence>
<proteinExistence type="predicted"/>
<gene>
    <name evidence="7" type="ORF">JCM15093_2672</name>
</gene>
<dbReference type="Proteomes" id="UP000027601">
    <property type="component" value="Unassembled WGS sequence"/>
</dbReference>
<keyword evidence="3 6" id="KW-0812">Transmembrane</keyword>
<dbReference type="OrthoDB" id="1096727at2"/>
<keyword evidence="5 6" id="KW-0472">Membrane</keyword>
<evidence type="ECO:0000256" key="1">
    <source>
        <dbReference type="ARBA" id="ARBA00004236"/>
    </source>
</evidence>
<dbReference type="STRING" id="1121097.GCA_000428125_02788"/>
<dbReference type="Pfam" id="PF04277">
    <property type="entry name" value="OAD_gamma"/>
    <property type="match status" value="1"/>
</dbReference>
<dbReference type="GO" id="GO:0036376">
    <property type="term" value="P:sodium ion export across plasma membrane"/>
    <property type="evidence" value="ECO:0007669"/>
    <property type="project" value="InterPro"/>
</dbReference>
<keyword evidence="2" id="KW-1003">Cell membrane</keyword>
<sequence>MENMETALLLLVVGMGTVFAILLLLIYLGKFLIALVNKYAPEEEVAAKQIMPKGPLPIPGNVLAAITAAVNVVTHGKGKITKVEKIN</sequence>
<protein>
    <submittedName>
        <fullName evidence="7">Oxaloacetate decarboxylase gamma chain</fullName>
    </submittedName>
</protein>
<name>A0A069D543_9BACE</name>
<dbReference type="GO" id="GO:0005886">
    <property type="term" value="C:plasma membrane"/>
    <property type="evidence" value="ECO:0007669"/>
    <property type="project" value="UniProtKB-SubCell"/>
</dbReference>
<dbReference type="EMBL" id="BAJS01000020">
    <property type="protein sequence ID" value="GAK37421.1"/>
    <property type="molecule type" value="Genomic_DNA"/>
</dbReference>
<evidence type="ECO:0000256" key="6">
    <source>
        <dbReference type="SAM" id="Phobius"/>
    </source>
</evidence>
<dbReference type="InterPro" id="IPR005899">
    <property type="entry name" value="Na_pump_deCOase"/>
</dbReference>
<dbReference type="AlphaFoldDB" id="A0A069D543"/>
<organism evidence="7 8">
    <name type="scientific">Bacteroides graminisolvens DSM 19988 = JCM 15093</name>
    <dbReference type="NCBI Taxonomy" id="1121097"/>
    <lineage>
        <taxon>Bacteria</taxon>
        <taxon>Pseudomonadati</taxon>
        <taxon>Bacteroidota</taxon>
        <taxon>Bacteroidia</taxon>
        <taxon>Bacteroidales</taxon>
        <taxon>Bacteroidaceae</taxon>
        <taxon>Bacteroides</taxon>
    </lineage>
</organism>
<accession>A0A069D543</accession>
<keyword evidence="8" id="KW-1185">Reference proteome</keyword>
<dbReference type="GO" id="GO:0015081">
    <property type="term" value="F:sodium ion transmembrane transporter activity"/>
    <property type="evidence" value="ECO:0007669"/>
    <property type="project" value="InterPro"/>
</dbReference>
<feature type="transmembrane region" description="Helical" evidence="6">
    <location>
        <begin position="6"/>
        <end position="28"/>
    </location>
</feature>
<evidence type="ECO:0000313" key="8">
    <source>
        <dbReference type="Proteomes" id="UP000027601"/>
    </source>
</evidence>
<dbReference type="RefSeq" id="WP_024997096.1">
    <property type="nucleotide sequence ID" value="NZ_ATZI01000017.1"/>
</dbReference>